<dbReference type="InterPro" id="IPR004792">
    <property type="entry name" value="BaiN-like"/>
</dbReference>
<evidence type="ECO:0000313" key="7">
    <source>
        <dbReference type="Proteomes" id="UP000824135"/>
    </source>
</evidence>
<dbReference type="Gene3D" id="2.40.30.10">
    <property type="entry name" value="Translation factors"/>
    <property type="match status" value="1"/>
</dbReference>
<feature type="domain" description="RsdA/BaiN/AoA(So)-like Rossmann fold-like" evidence="4">
    <location>
        <begin position="9"/>
        <end position="338"/>
    </location>
</feature>
<dbReference type="InterPro" id="IPR055178">
    <property type="entry name" value="RsdA/BaiN/AoA(So)-like_dom"/>
</dbReference>
<comment type="caution">
    <text evidence="6">The sequence shown here is derived from an EMBL/GenBank/DDBJ whole genome shotgun (WGS) entry which is preliminary data.</text>
</comment>
<evidence type="ECO:0000256" key="2">
    <source>
        <dbReference type="ARBA" id="ARBA00022630"/>
    </source>
</evidence>
<reference evidence="6" key="1">
    <citation type="journal article" date="2021" name="PeerJ">
        <title>Extensive microbial diversity within the chicken gut microbiome revealed by metagenomics and culture.</title>
        <authorList>
            <person name="Gilroy R."/>
            <person name="Ravi A."/>
            <person name="Getino M."/>
            <person name="Pursley I."/>
            <person name="Horton D.L."/>
            <person name="Alikhan N.F."/>
            <person name="Baker D."/>
            <person name="Gharbi K."/>
            <person name="Hall N."/>
            <person name="Watson M."/>
            <person name="Adriaenssens E.M."/>
            <person name="Foster-Nyarko E."/>
            <person name="Jarju S."/>
            <person name="Secka A."/>
            <person name="Antonio M."/>
            <person name="Oren A."/>
            <person name="Chaudhuri R.R."/>
            <person name="La Ragione R."/>
            <person name="Hildebrand F."/>
            <person name="Pallen M.J."/>
        </authorList>
    </citation>
    <scope>NUCLEOTIDE SEQUENCE</scope>
    <source>
        <strain evidence="6">CHK199-9574</strain>
    </source>
</reference>
<evidence type="ECO:0000256" key="3">
    <source>
        <dbReference type="ARBA" id="ARBA00022827"/>
    </source>
</evidence>
<name>A0A9D1ZA53_9FIRM</name>
<keyword evidence="2" id="KW-0285">Flavoprotein</keyword>
<evidence type="ECO:0000259" key="5">
    <source>
        <dbReference type="Pfam" id="PF22780"/>
    </source>
</evidence>
<dbReference type="PANTHER" id="PTHR42887:SF2">
    <property type="entry name" value="OS12G0638800 PROTEIN"/>
    <property type="match status" value="1"/>
</dbReference>
<feature type="domain" description="RsdA/BaiN/AoA(So)-like insert" evidence="5">
    <location>
        <begin position="134"/>
        <end position="286"/>
    </location>
</feature>
<accession>A0A9D1ZA53</accession>
<dbReference type="NCBIfam" id="TIGR00275">
    <property type="entry name" value="aminoacetone oxidase family FAD-binding enzyme"/>
    <property type="match status" value="1"/>
</dbReference>
<dbReference type="EMBL" id="DXCO01000008">
    <property type="protein sequence ID" value="HIY77603.1"/>
    <property type="molecule type" value="Genomic_DNA"/>
</dbReference>
<dbReference type="Gene3D" id="3.50.50.60">
    <property type="entry name" value="FAD/NAD(P)-binding domain"/>
    <property type="match status" value="1"/>
</dbReference>
<dbReference type="AlphaFoldDB" id="A0A9D1ZA53"/>
<evidence type="ECO:0000259" key="4">
    <source>
        <dbReference type="Pfam" id="PF03486"/>
    </source>
</evidence>
<evidence type="ECO:0000256" key="1">
    <source>
        <dbReference type="ARBA" id="ARBA00001974"/>
    </source>
</evidence>
<dbReference type="Pfam" id="PF03486">
    <property type="entry name" value="HI0933_like"/>
    <property type="match status" value="1"/>
</dbReference>
<proteinExistence type="predicted"/>
<dbReference type="Gene3D" id="1.10.8.260">
    <property type="entry name" value="HI0933 insert domain-like"/>
    <property type="match status" value="1"/>
</dbReference>
<dbReference type="InterPro" id="IPR036188">
    <property type="entry name" value="FAD/NAD-bd_sf"/>
</dbReference>
<dbReference type="InterPro" id="IPR057661">
    <property type="entry name" value="RsdA/BaiN/AoA(So)_Rossmann"/>
</dbReference>
<dbReference type="Pfam" id="PF22780">
    <property type="entry name" value="HI0933_like_1st"/>
    <property type="match status" value="1"/>
</dbReference>
<comment type="cofactor">
    <cofactor evidence="1">
        <name>FAD</name>
        <dbReference type="ChEBI" id="CHEBI:57692"/>
    </cofactor>
</comment>
<reference evidence="6" key="2">
    <citation type="submission" date="2021-04" db="EMBL/GenBank/DDBJ databases">
        <authorList>
            <person name="Gilroy R."/>
        </authorList>
    </citation>
    <scope>NUCLEOTIDE SEQUENCE</scope>
    <source>
        <strain evidence="6">CHK199-9574</strain>
    </source>
</reference>
<keyword evidence="3" id="KW-0274">FAD</keyword>
<gene>
    <name evidence="6" type="ORF">H9728_01020</name>
</gene>
<dbReference type="InterPro" id="IPR023166">
    <property type="entry name" value="BaiN-like_dom_sf"/>
</dbReference>
<dbReference type="PANTHER" id="PTHR42887">
    <property type="entry name" value="OS12G0638800 PROTEIN"/>
    <property type="match status" value="1"/>
</dbReference>
<dbReference type="SUPFAM" id="SSF51905">
    <property type="entry name" value="FAD/NAD(P)-binding domain"/>
    <property type="match status" value="1"/>
</dbReference>
<evidence type="ECO:0000313" key="6">
    <source>
        <dbReference type="EMBL" id="HIY77603.1"/>
    </source>
</evidence>
<sequence>MDAGHYCTSAPKTVAEILNAFGKQDLLSYLTELGGCFAEGDEGKIYPSSFQAASVTDIFRFALQKRKVEVKTGERVLQIGRKENGFIVTTDKGKYASAYLVLASGGAAAKHFGTDGSGYELAKSMGHSVTQLFPALVRLKTERDKIKGLKGVRSAVEARLENNKDKSFRGDVIFSDFGIGGNIAYKLSSYAKSGDSVLLDFLPFTDREGLCSLLANKARNYPEMPAEDFLRCVVHSAVAKAILNACGIPVSTKCSHLQKKIEEIVRQIKGYRLRIEGNTGFDDAQVTKGGIRMEEVDENLMSRIVRGLYFAGEILDVDGECGGYNLQWAFSSGARCAAAIAEAIANENR</sequence>
<dbReference type="Proteomes" id="UP000824135">
    <property type="component" value="Unassembled WGS sequence"/>
</dbReference>
<dbReference type="SUPFAM" id="SSF160996">
    <property type="entry name" value="HI0933 insert domain-like"/>
    <property type="match status" value="1"/>
</dbReference>
<protein>
    <submittedName>
        <fullName evidence="6">Aminoacetone oxidase family FAD-binding enzyme</fullName>
    </submittedName>
</protein>
<organism evidence="6 7">
    <name type="scientific">Candidatus Borkfalkia excrementavium</name>
    <dbReference type="NCBI Taxonomy" id="2838505"/>
    <lineage>
        <taxon>Bacteria</taxon>
        <taxon>Bacillati</taxon>
        <taxon>Bacillota</taxon>
        <taxon>Clostridia</taxon>
        <taxon>Christensenellales</taxon>
        <taxon>Christensenellaceae</taxon>
        <taxon>Candidatus Borkfalkia</taxon>
    </lineage>
</organism>